<evidence type="ECO:0000313" key="19">
    <source>
        <dbReference type="Proteomes" id="UP000008827"/>
    </source>
</evidence>
<evidence type="ECO:0000256" key="8">
    <source>
        <dbReference type="ARBA" id="ARBA00022771"/>
    </source>
</evidence>
<reference evidence="17 18" key="1">
    <citation type="journal article" date="2010" name="Nature">
        <title>Genome sequence of the palaeopolyploid soybean.</title>
        <authorList>
            <person name="Schmutz J."/>
            <person name="Cannon S.B."/>
            <person name="Schlueter J."/>
            <person name="Ma J."/>
            <person name="Mitros T."/>
            <person name="Nelson W."/>
            <person name="Hyten D.L."/>
            <person name="Song Q."/>
            <person name="Thelen J.J."/>
            <person name="Cheng J."/>
            <person name="Xu D."/>
            <person name="Hellsten U."/>
            <person name="May G.D."/>
            <person name="Yu Y."/>
            <person name="Sakurai T."/>
            <person name="Umezawa T."/>
            <person name="Bhattacharyya M.K."/>
            <person name="Sandhu D."/>
            <person name="Valliyodan B."/>
            <person name="Lindquist E."/>
            <person name="Peto M."/>
            <person name="Grant D."/>
            <person name="Shu S."/>
            <person name="Goodstein D."/>
            <person name="Barry K."/>
            <person name="Futrell-Griggs M."/>
            <person name="Abernathy B."/>
            <person name="Du J."/>
            <person name="Tian Z."/>
            <person name="Zhu L."/>
            <person name="Gill N."/>
            <person name="Joshi T."/>
            <person name="Libault M."/>
            <person name="Sethuraman A."/>
            <person name="Zhang X.-C."/>
            <person name="Shinozaki K."/>
            <person name="Nguyen H.T."/>
            <person name="Wing R.A."/>
            <person name="Cregan P."/>
            <person name="Specht J."/>
            <person name="Grimwood J."/>
            <person name="Rokhsar D."/>
            <person name="Stacey G."/>
            <person name="Shoemaker R.C."/>
            <person name="Jackson S.A."/>
        </authorList>
    </citation>
    <scope>NUCLEOTIDE SEQUENCE [LARGE SCALE GENOMIC DNA]</scope>
    <source>
        <strain evidence="18">cv. Williams 82</strain>
        <tissue evidence="17">Callus</tissue>
    </source>
</reference>
<dbReference type="EC" id="2.3.2.27" evidence="4"/>
<proteinExistence type="inferred from homology"/>
<comment type="similarity">
    <text evidence="13">Belongs to the RING-type zinc finger family. ATL subfamily.</text>
</comment>
<evidence type="ECO:0000256" key="4">
    <source>
        <dbReference type="ARBA" id="ARBA00012483"/>
    </source>
</evidence>
<evidence type="ECO:0000259" key="16">
    <source>
        <dbReference type="PROSITE" id="PS50089"/>
    </source>
</evidence>
<feature type="transmembrane region" description="Helical" evidence="15">
    <location>
        <begin position="35"/>
        <end position="56"/>
    </location>
</feature>
<dbReference type="PROSITE" id="PS50089">
    <property type="entry name" value="ZF_RING_2"/>
    <property type="match status" value="1"/>
</dbReference>
<dbReference type="InterPro" id="IPR013083">
    <property type="entry name" value="Znf_RING/FYVE/PHD"/>
</dbReference>
<dbReference type="FunFam" id="3.30.40.10:FF:000187">
    <property type="entry name" value="E3 ubiquitin-protein ligase ATL6"/>
    <property type="match status" value="1"/>
</dbReference>
<evidence type="ECO:0000256" key="11">
    <source>
        <dbReference type="ARBA" id="ARBA00022989"/>
    </source>
</evidence>
<evidence type="ECO:0000256" key="7">
    <source>
        <dbReference type="ARBA" id="ARBA00022723"/>
    </source>
</evidence>
<dbReference type="EMBL" id="CM000834">
    <property type="protein sequence ID" value="KRH74402.1"/>
    <property type="molecule type" value="Genomic_DNA"/>
</dbReference>
<accession>I1J4U5</accession>
<evidence type="ECO:0000256" key="1">
    <source>
        <dbReference type="ARBA" id="ARBA00000900"/>
    </source>
</evidence>
<dbReference type="PANTHER" id="PTHR14155">
    <property type="entry name" value="RING FINGER DOMAIN-CONTAINING"/>
    <property type="match status" value="1"/>
</dbReference>
<dbReference type="PaxDb" id="3847-GLYMA01G02130.1"/>
<gene>
    <name evidence="18" type="primary">LOC102667137</name>
    <name evidence="17" type="ORF">GLYMA_01G017200</name>
</gene>
<evidence type="ECO:0000256" key="2">
    <source>
        <dbReference type="ARBA" id="ARBA00004167"/>
    </source>
</evidence>
<evidence type="ECO:0000256" key="12">
    <source>
        <dbReference type="ARBA" id="ARBA00023136"/>
    </source>
</evidence>
<keyword evidence="11 15" id="KW-1133">Transmembrane helix</keyword>
<dbReference type="Proteomes" id="UP000008827">
    <property type="component" value="Chromosome 1"/>
</dbReference>
<keyword evidence="19" id="KW-1185">Reference proteome</keyword>
<feature type="domain" description="RING-type" evidence="16">
    <location>
        <begin position="111"/>
        <end position="153"/>
    </location>
</feature>
<keyword evidence="9" id="KW-0833">Ubl conjugation pathway</keyword>
<organism evidence="17">
    <name type="scientific">Glycine max</name>
    <name type="common">Soybean</name>
    <name type="synonym">Glycine hispida</name>
    <dbReference type="NCBI Taxonomy" id="3847"/>
    <lineage>
        <taxon>Eukaryota</taxon>
        <taxon>Viridiplantae</taxon>
        <taxon>Streptophyta</taxon>
        <taxon>Embryophyta</taxon>
        <taxon>Tracheophyta</taxon>
        <taxon>Spermatophyta</taxon>
        <taxon>Magnoliopsida</taxon>
        <taxon>eudicotyledons</taxon>
        <taxon>Gunneridae</taxon>
        <taxon>Pentapetalae</taxon>
        <taxon>rosids</taxon>
        <taxon>fabids</taxon>
        <taxon>Fabales</taxon>
        <taxon>Fabaceae</taxon>
        <taxon>Papilionoideae</taxon>
        <taxon>50 kb inversion clade</taxon>
        <taxon>NPAAA clade</taxon>
        <taxon>indigoferoid/millettioid clade</taxon>
        <taxon>Phaseoleae</taxon>
        <taxon>Glycine</taxon>
        <taxon>Glycine subgen. Soja</taxon>
    </lineage>
</organism>
<dbReference type="EnsemblPlants" id="KRH74402">
    <property type="protein sequence ID" value="KRH74402"/>
    <property type="gene ID" value="GLYMA_01G017200"/>
</dbReference>
<keyword evidence="10" id="KW-0862">Zinc</keyword>
<dbReference type="GO" id="GO:0008270">
    <property type="term" value="F:zinc ion binding"/>
    <property type="evidence" value="ECO:0007669"/>
    <property type="project" value="UniProtKB-KW"/>
</dbReference>
<dbReference type="eggNOG" id="KOG0800">
    <property type="taxonomic scope" value="Eukaryota"/>
</dbReference>
<dbReference type="Gramene" id="KRH74402">
    <property type="protein sequence ID" value="KRH74402"/>
    <property type="gene ID" value="GLYMA_01G017200"/>
</dbReference>
<keyword evidence="5" id="KW-0808">Transferase</keyword>
<dbReference type="Gene3D" id="3.30.40.10">
    <property type="entry name" value="Zinc/RING finger domain, C3HC4 (zinc finger)"/>
    <property type="match status" value="1"/>
</dbReference>
<dbReference type="SUPFAM" id="SSF57850">
    <property type="entry name" value="RING/U-box"/>
    <property type="match status" value="1"/>
</dbReference>
<evidence type="ECO:0000256" key="15">
    <source>
        <dbReference type="SAM" id="Phobius"/>
    </source>
</evidence>
<reference evidence="17" key="3">
    <citation type="submission" date="2018-07" db="EMBL/GenBank/DDBJ databases">
        <title>WGS assembly of Glycine max.</title>
        <authorList>
            <person name="Schmutz J."/>
            <person name="Cannon S."/>
            <person name="Schlueter J."/>
            <person name="Ma J."/>
            <person name="Mitros T."/>
            <person name="Nelson W."/>
            <person name="Hyten D."/>
            <person name="Song Q."/>
            <person name="Thelen J."/>
            <person name="Cheng J."/>
            <person name="Xu D."/>
            <person name="Hellsten U."/>
            <person name="May G."/>
            <person name="Yu Y."/>
            <person name="Sakurai T."/>
            <person name="Umezawa T."/>
            <person name="Bhattacharyya M."/>
            <person name="Sandhu D."/>
            <person name="Valliyodan B."/>
            <person name="Lindquist E."/>
            <person name="Peto M."/>
            <person name="Grant D."/>
            <person name="Shu S."/>
            <person name="Goodstein D."/>
            <person name="Barry K."/>
            <person name="Futrell-Griggs M."/>
            <person name="Abernathy B."/>
            <person name="Du J."/>
            <person name="Tian Z."/>
            <person name="Zhu L."/>
            <person name="Gill N."/>
            <person name="Joshi T."/>
            <person name="Libault M."/>
            <person name="Sethuraman A."/>
            <person name="Zhang X."/>
            <person name="Shinozaki K."/>
            <person name="Nguyen H."/>
            <person name="Wing R."/>
            <person name="Cregan P."/>
            <person name="Specht J."/>
            <person name="Grimwood J."/>
            <person name="Rokhsar D."/>
            <person name="Stacey G."/>
            <person name="Shoemaker R."/>
            <person name="Jackson S."/>
        </authorList>
    </citation>
    <scope>NUCLEOTIDE SEQUENCE</scope>
    <source>
        <tissue evidence="17">Callus</tissue>
    </source>
</reference>
<dbReference type="GO" id="GO:0016020">
    <property type="term" value="C:membrane"/>
    <property type="evidence" value="ECO:0007669"/>
    <property type="project" value="UniProtKB-SubCell"/>
</dbReference>
<dbReference type="Pfam" id="PF13639">
    <property type="entry name" value="zf-RING_2"/>
    <property type="match status" value="1"/>
</dbReference>
<dbReference type="InterPro" id="IPR001841">
    <property type="entry name" value="Znf_RING"/>
</dbReference>
<evidence type="ECO:0000256" key="10">
    <source>
        <dbReference type="ARBA" id="ARBA00022833"/>
    </source>
</evidence>
<dbReference type="KEGG" id="gmx:102667137"/>
<dbReference type="OMA" id="QITTQID"/>
<evidence type="ECO:0000313" key="18">
    <source>
        <dbReference type="EnsemblPlants" id="KRH74402"/>
    </source>
</evidence>
<evidence type="ECO:0000256" key="14">
    <source>
        <dbReference type="PROSITE-ProRule" id="PRU00175"/>
    </source>
</evidence>
<evidence type="ECO:0000313" key="17">
    <source>
        <dbReference type="EMBL" id="KRH74402.1"/>
    </source>
</evidence>
<evidence type="ECO:0000256" key="9">
    <source>
        <dbReference type="ARBA" id="ARBA00022786"/>
    </source>
</evidence>
<name>I1J4U5_SOYBN</name>
<protein>
    <recommendedName>
        <fullName evidence="4">RING-type E3 ubiquitin transferase</fullName>
        <ecNumber evidence="4">2.3.2.27</ecNumber>
    </recommendedName>
</protein>
<keyword evidence="6 15" id="KW-0812">Transmembrane</keyword>
<reference evidence="18" key="2">
    <citation type="submission" date="2018-02" db="UniProtKB">
        <authorList>
            <consortium name="EnsemblPlants"/>
        </authorList>
    </citation>
    <scope>IDENTIFICATION</scope>
    <source>
        <strain evidence="18">Williams 82</strain>
    </source>
</reference>
<comment type="catalytic activity">
    <reaction evidence="1">
        <text>S-ubiquitinyl-[E2 ubiquitin-conjugating enzyme]-L-cysteine + [acceptor protein]-L-lysine = [E2 ubiquitin-conjugating enzyme]-L-cysteine + N(6)-ubiquitinyl-[acceptor protein]-L-lysine.</text>
        <dbReference type="EC" id="2.3.2.27"/>
    </reaction>
</comment>
<keyword evidence="8 14" id="KW-0863">Zinc-finger</keyword>
<evidence type="ECO:0000256" key="6">
    <source>
        <dbReference type="ARBA" id="ARBA00022692"/>
    </source>
</evidence>
<comment type="pathway">
    <text evidence="3">Protein modification; protein ubiquitination.</text>
</comment>
<dbReference type="RefSeq" id="XP_006573931.1">
    <property type="nucleotide sequence ID" value="XM_006573868.3"/>
</dbReference>
<dbReference type="SMART" id="SM00184">
    <property type="entry name" value="RING"/>
    <property type="match status" value="1"/>
</dbReference>
<dbReference type="OrthoDB" id="9984778at2759"/>
<comment type="subcellular location">
    <subcellularLocation>
        <location evidence="2">Membrane</location>
        <topology evidence="2">Single-pass membrane protein</topology>
    </subcellularLocation>
</comment>
<dbReference type="AlphaFoldDB" id="I1J4U5"/>
<keyword evidence="7" id="KW-0479">Metal-binding</keyword>
<dbReference type="GeneID" id="102667137"/>
<evidence type="ECO:0000256" key="3">
    <source>
        <dbReference type="ARBA" id="ARBA00004906"/>
    </source>
</evidence>
<dbReference type="PANTHER" id="PTHR14155:SF521">
    <property type="entry name" value="RING-H2 FINGER PROTEIN ATL30"/>
    <property type="match status" value="1"/>
</dbReference>
<dbReference type="HOGENOM" id="CLU_035191_3_0_1"/>
<dbReference type="GO" id="GO:0061630">
    <property type="term" value="F:ubiquitin protein ligase activity"/>
    <property type="evidence" value="ECO:0007669"/>
    <property type="project" value="UniProtKB-EC"/>
</dbReference>
<dbReference type="SMR" id="I1J4U5"/>
<sequence length="288" mass="32479">MQTTKYDVFARLKANYSETVLPPPPPPPQITPSTLISFTVVVAVVCFVGFSILCFFRCCFVNISSTTLVHLSPNASPFRGLDPSQLQAFPTFLYATVKDLRKEKNQYSLECAICLLEFDHDSMLRLLTVCYHVFHQECIDLWLRSHKTCPVCRTDLDQSPLITNKSPEHQNEDNIVEQEISTDHHHVCIDVKEGDDSEGMQEQKIEFARSHSTGHSIVMVRGEGRHADKYTLRLPENVAFKIVKGGHNYSKSCSSSKDMARLAAPCRNCGYVQTVFQSSSSRSDIKNI</sequence>
<evidence type="ECO:0000256" key="5">
    <source>
        <dbReference type="ARBA" id="ARBA00022679"/>
    </source>
</evidence>
<keyword evidence="12 15" id="KW-0472">Membrane</keyword>
<dbReference type="InterPro" id="IPR053238">
    <property type="entry name" value="RING-H2_zinc_finger"/>
</dbReference>
<evidence type="ECO:0000256" key="13">
    <source>
        <dbReference type="ARBA" id="ARBA00024209"/>
    </source>
</evidence>